<comment type="subcellular location">
    <subcellularLocation>
        <location evidence="1">Nucleus</location>
    </subcellularLocation>
</comment>
<dbReference type="GO" id="GO:0033557">
    <property type="term" value="C:Slx1-Slx4 complex"/>
    <property type="evidence" value="ECO:0007669"/>
    <property type="project" value="InterPro"/>
</dbReference>
<dbReference type="Pfam" id="PF00651">
    <property type="entry name" value="BTB"/>
    <property type="match status" value="1"/>
</dbReference>
<feature type="compositionally biased region" description="Basic and acidic residues" evidence="17">
    <location>
        <begin position="436"/>
        <end position="446"/>
    </location>
</feature>
<keyword evidence="20" id="KW-0255">Endonuclease</keyword>
<keyword evidence="7" id="KW-0227">DNA damage</keyword>
<dbReference type="Proteomes" id="UP000221080">
    <property type="component" value="Chromosome 27"/>
</dbReference>
<feature type="compositionally biased region" description="Basic and acidic residues" evidence="17">
    <location>
        <begin position="83"/>
        <end position="93"/>
    </location>
</feature>
<evidence type="ECO:0000256" key="8">
    <source>
        <dbReference type="ARBA" id="ARBA00022771"/>
    </source>
</evidence>
<feature type="region of interest" description="Disordered" evidence="17">
    <location>
        <begin position="501"/>
        <end position="520"/>
    </location>
</feature>
<evidence type="ECO:0000256" key="17">
    <source>
        <dbReference type="SAM" id="MobiDB-lite"/>
    </source>
</evidence>
<keyword evidence="20" id="KW-0540">Nuclease</keyword>
<evidence type="ECO:0000313" key="20">
    <source>
        <dbReference type="RefSeq" id="XP_017314336.1"/>
    </source>
</evidence>
<keyword evidence="6" id="KW-0677">Repeat</keyword>
<feature type="compositionally biased region" description="Polar residues" evidence="17">
    <location>
        <begin position="900"/>
        <end position="912"/>
    </location>
</feature>
<feature type="compositionally biased region" description="Low complexity" evidence="17">
    <location>
        <begin position="1023"/>
        <end position="1035"/>
    </location>
</feature>
<keyword evidence="20" id="KW-0378">Hydrolase</keyword>
<keyword evidence="10" id="KW-0832">Ubl conjugation</keyword>
<evidence type="ECO:0000256" key="9">
    <source>
        <dbReference type="ARBA" id="ARBA00022833"/>
    </source>
</evidence>
<feature type="compositionally biased region" description="Acidic residues" evidence="17">
    <location>
        <begin position="716"/>
        <end position="726"/>
    </location>
</feature>
<feature type="compositionally biased region" description="Low complexity" evidence="17">
    <location>
        <begin position="1143"/>
        <end position="1156"/>
    </location>
</feature>
<protein>
    <recommendedName>
        <fullName evidence="14">Structure-specific endonuclease subunit SLX4</fullName>
    </recommendedName>
    <alternativeName>
        <fullName evidence="16">BTB/POZ domain-containing protein 12</fullName>
    </alternativeName>
</protein>
<dbReference type="CDD" id="cd22999">
    <property type="entry name" value="SAP_SLX4"/>
    <property type="match status" value="1"/>
</dbReference>
<dbReference type="Gene3D" id="3.30.710.10">
    <property type="entry name" value="Potassium Channel Kv1.1, Chain A"/>
    <property type="match status" value="1"/>
</dbReference>
<comment type="similarity">
    <text evidence="2">Belongs to the SLX4 family.</text>
</comment>
<dbReference type="PANTHER" id="PTHR21541">
    <property type="entry name" value="BTB POZ DOMAIN CONTAINING 12"/>
    <property type="match status" value="1"/>
</dbReference>
<reference evidence="19" key="1">
    <citation type="journal article" date="2016" name="Nat. Commun.">
        <title>The channel catfish genome sequence provides insights into the evolution of scale formation in teleosts.</title>
        <authorList>
            <person name="Liu Z."/>
            <person name="Liu S."/>
            <person name="Yao J."/>
            <person name="Bao L."/>
            <person name="Zhang J."/>
            <person name="Li Y."/>
            <person name="Jiang C."/>
            <person name="Sun L."/>
            <person name="Wang R."/>
            <person name="Zhang Y."/>
            <person name="Zhou T."/>
            <person name="Zeng Q."/>
            <person name="Fu Q."/>
            <person name="Gao S."/>
            <person name="Li N."/>
            <person name="Koren S."/>
            <person name="Jiang Y."/>
            <person name="Zimin A."/>
            <person name="Xu P."/>
            <person name="Phillippy A.M."/>
            <person name="Geng X."/>
            <person name="Song L."/>
            <person name="Sun F."/>
            <person name="Li C."/>
            <person name="Wang X."/>
            <person name="Chen A."/>
            <person name="Jin Y."/>
            <person name="Yuan Z."/>
            <person name="Yang Y."/>
            <person name="Tan S."/>
            <person name="Peatman E."/>
            <person name="Lu J."/>
            <person name="Qin Z."/>
            <person name="Dunham R."/>
            <person name="Li Z."/>
            <person name="Sonstegard T."/>
            <person name="Feng J."/>
            <person name="Danzmann R.G."/>
            <person name="Schroeder S."/>
            <person name="Scheffler B."/>
            <person name="Duke M.V."/>
            <person name="Ballard L."/>
            <person name="Kucuktas H."/>
            <person name="Kaltenboeck L."/>
            <person name="Liu H."/>
            <person name="Armbruster J."/>
            <person name="Xie Y."/>
            <person name="Kirby M.L."/>
            <person name="Tian Y."/>
            <person name="Flanagan M.E."/>
            <person name="Mu W."/>
            <person name="Waldbieser G.C."/>
        </authorList>
    </citation>
    <scope>NUCLEOTIDE SEQUENCE [LARGE SCALE GENOMIC DNA]</scope>
    <source>
        <strain evidence="19">SDA103</strain>
    </source>
</reference>
<sequence length="1572" mass="171737">MDDSDQDFSFLCSRLLKRVRRKGGESGDEKKTVAKDEGEDEDSGSRIQSWSKAPCKRKREKKGGLPSEARDRSRTDGLGNEGGEPKEQKMRAKEIVLSRMQRFKRVTPPRLVHTEEAASAESAVRPAETQSLPVQGPVEKQERDEFLAQRLQQESDREAESQAVVDVEDRGVFFCQLCYKDLSAMSHQLRTQHINRCLDERESSTSQHRVPPRPNPRPRLPECPICGRGFKSEKTRSTHLKRCSASMGVSPAELLRALQRQAAERENGQQAGGGGGRGGGGGGGASESGMPVRKKARKQAPRMDEDTMVALALSRSLLEQEKEERIIQEQLSRAGAGKSRGGKRRKGAPDAPPPLLLVQDPQAAQNRIQERVSSLLLIPRPPTPPTPTLLPSALSTHTLLWLKSALPGGGPALLSEFYAADLGAFVQPWIGAEKEKSPSSEIHHAAASESGMAPEQHLASASPPCYPSTPSLDTPGTQALTDLVDLAEEGMTLTQCRYTTDNDPAAGEPPLSGFVPEVTETPRPRINSASVSRLCADLGGMVNNPQLSDVQLQVDNGNVYFAHSFMLYTRCPLLAHMVHDAGFGVQEEGFPKAQRVLLSDVSGEAVYALLQYLYTAVCHPTHTLLPDVLQIARRFGLSELQQQCEQYTGNLGDHPREQERDASQTHEPEPQQSLVDTQFLELLRSMWEREDGDREKVGKADRGKEGEGDGEIKDDIVDEDELDEIYEFAATQRKMGAEADVSTESGDEEEDKGANSCSGAEGKRDEGKQNAIMEEETDMHRSADVDLNSGSNKNVRQSRVPGGTLDRSYDRLFSESCGEGEYKEPSQTQTLHSDQKTTPTSRRISSVSEVIDLSVSPPLESAGSLFPVTGFSPAETQNQSEVVQVALTPENPNAIGKTQLEVTPSLPSSTKPRLSAPAPNHSQPELIVLSDSSDDTDHDLPDQVPSHGHSPRPPTSSPSRLGLLYTRIKAKETTLVPLSPERSNKTPSSVHPEPSIADRVSNESVLDGSAEVSWLIPATPEPSTRTNSTQTSSSMRRTRLFPRSCSSVSDNPKSSNSFEEPHREHSQPSPAFLKLTSYSRWSKTSHSDSENRAYPNSASEPCSSTPLHSDPRLQRLNPLGSPLLGDSELRTRRRAGQEGGLGSIRLSLSENSSSPRRSSRSEKESSKSPAKSQRCDNPGDTGDLEMSFEEKEPVETRPSLTNEVEVIEEGMSFVFDEPPIAFNDSWGLGRAVAEHGPCFSLKLERSGDQTSPPERSVQGETASPQTFSSPPAHGAQCNLPDSGAPHNHSLPDAAMWDSWKEDDEDVEEVGALPLSQRVGAAALTKRVSQLRTPVACMKKDQVPLVPITPMPSFSDMDTPELKNRLTRYGVRPLPKKQMVLKLKEIHQYTHQLMSSGSEEETSPKNRPRAAPVAFKQPTAPPPVSPRKLQFGVEEEEDDVLPASQDSNTSSTAESERSNPEMCDSDDDGSDSDGITASQAAVRQKDKLQAVRSFIQSDPALYSRVLQYQPLSLCELKAGLRAAGIRLSTTKLLDFLDSQCITFTTAKQGHPAPSRRRARGAGRGRKKLAKAVD</sequence>
<evidence type="ECO:0000256" key="2">
    <source>
        <dbReference type="ARBA" id="ARBA00006661"/>
    </source>
</evidence>
<evidence type="ECO:0000256" key="14">
    <source>
        <dbReference type="ARBA" id="ARBA00029496"/>
    </source>
</evidence>
<feature type="region of interest" description="Disordered" evidence="17">
    <location>
        <begin position="19"/>
        <end position="93"/>
    </location>
</feature>
<evidence type="ECO:0000259" key="18">
    <source>
        <dbReference type="PROSITE" id="PS50097"/>
    </source>
</evidence>
<feature type="region of interest" description="Disordered" evidence="17">
    <location>
        <begin position="1391"/>
        <end position="1474"/>
    </location>
</feature>
<evidence type="ECO:0000256" key="16">
    <source>
        <dbReference type="ARBA" id="ARBA00076095"/>
    </source>
</evidence>
<dbReference type="Pfam" id="PF09494">
    <property type="entry name" value="Slx4"/>
    <property type="match status" value="1"/>
</dbReference>
<dbReference type="KEGG" id="ipu:108259387"/>
<dbReference type="SMART" id="SM00225">
    <property type="entry name" value="BTB"/>
    <property type="match status" value="1"/>
</dbReference>
<evidence type="ECO:0000256" key="10">
    <source>
        <dbReference type="ARBA" id="ARBA00022843"/>
    </source>
</evidence>
<dbReference type="RefSeq" id="XP_017314336.1">
    <property type="nucleotide sequence ID" value="XM_017458847.3"/>
</dbReference>
<evidence type="ECO:0000256" key="6">
    <source>
        <dbReference type="ARBA" id="ARBA00022737"/>
    </source>
</evidence>
<keyword evidence="12" id="KW-0234">DNA repair</keyword>
<feature type="compositionally biased region" description="Polar residues" evidence="17">
    <location>
        <begin position="468"/>
        <end position="477"/>
    </location>
</feature>
<dbReference type="GO" id="GO:0000712">
    <property type="term" value="P:resolution of meiotic recombination intermediates"/>
    <property type="evidence" value="ECO:0007669"/>
    <property type="project" value="TreeGrafter"/>
</dbReference>
<dbReference type="GO" id="GO:0008270">
    <property type="term" value="F:zinc ion binding"/>
    <property type="evidence" value="ECO:0007669"/>
    <property type="project" value="UniProtKB-KW"/>
</dbReference>
<feature type="compositionally biased region" description="Polar residues" evidence="17">
    <location>
        <begin position="1248"/>
        <end position="1269"/>
    </location>
</feature>
<dbReference type="GeneID" id="108259387"/>
<feature type="compositionally biased region" description="Basic and acidic residues" evidence="17">
    <location>
        <begin position="690"/>
        <end position="715"/>
    </location>
</feature>
<dbReference type="PROSITE" id="PS50097">
    <property type="entry name" value="BTB"/>
    <property type="match status" value="1"/>
</dbReference>
<evidence type="ECO:0000256" key="5">
    <source>
        <dbReference type="ARBA" id="ARBA00022723"/>
    </source>
</evidence>
<dbReference type="FunFam" id="3.30.710.10:FF:000116">
    <property type="entry name" value="SLX4 structure-specific endonuclease subunit"/>
    <property type="match status" value="1"/>
</dbReference>
<evidence type="ECO:0000256" key="12">
    <source>
        <dbReference type="ARBA" id="ARBA00023204"/>
    </source>
</evidence>
<dbReference type="InterPro" id="IPR011333">
    <property type="entry name" value="SKP1/BTB/POZ_sf"/>
</dbReference>
<feature type="region of interest" description="Disordered" evidence="17">
    <location>
        <begin position="109"/>
        <end position="139"/>
    </location>
</feature>
<keyword evidence="5" id="KW-0479">Metal-binding</keyword>
<keyword evidence="9" id="KW-0862">Zinc</keyword>
<feature type="compositionally biased region" description="Polar residues" evidence="17">
    <location>
        <begin position="825"/>
        <end position="848"/>
    </location>
</feature>
<comment type="subunit">
    <text evidence="15">Forms a heterodimer with SLX1A/GIYD1. Interacts with ERCC4/XPF; catalytic subunit of the ERCC4-ERCC1 endonuclease. Interacts with MUS81; catalytic subunit of the MUS81-EME1 endonuclease. Interacts with MSH2; component of the MSH2-MSH3 mismatch repair complex. Interacts with TERF2-TERF2IP. Interacts with PLK1 and SLX4IP.</text>
</comment>
<dbReference type="GO" id="GO:0006260">
    <property type="term" value="P:DNA replication"/>
    <property type="evidence" value="ECO:0007669"/>
    <property type="project" value="InterPro"/>
</dbReference>
<dbReference type="GO" id="GO:0004519">
    <property type="term" value="F:endonuclease activity"/>
    <property type="evidence" value="ECO:0007669"/>
    <property type="project" value="UniProtKB-KW"/>
</dbReference>
<feature type="region of interest" description="Disordered" evidence="17">
    <location>
        <begin position="882"/>
        <end position="1201"/>
    </location>
</feature>
<feature type="region of interest" description="Disordered" evidence="17">
    <location>
        <begin position="1546"/>
        <end position="1572"/>
    </location>
</feature>
<dbReference type="GO" id="GO:0090656">
    <property type="term" value="P:t-circle formation"/>
    <property type="evidence" value="ECO:0007669"/>
    <property type="project" value="UniProtKB-ARBA"/>
</dbReference>
<dbReference type="SUPFAM" id="SSF54695">
    <property type="entry name" value="POZ domain"/>
    <property type="match status" value="1"/>
</dbReference>
<proteinExistence type="inferred from homology"/>
<reference evidence="20" key="2">
    <citation type="submission" date="2025-08" db="UniProtKB">
        <authorList>
            <consortium name="RefSeq"/>
        </authorList>
    </citation>
    <scope>IDENTIFICATION</scope>
    <source>
        <tissue evidence="20">Blood</tissue>
    </source>
</reference>
<dbReference type="InterPro" id="IPR018574">
    <property type="entry name" value="Structure-sp_endonuc_su_Slx4"/>
</dbReference>
<evidence type="ECO:0000256" key="13">
    <source>
        <dbReference type="ARBA" id="ARBA00023242"/>
    </source>
</evidence>
<keyword evidence="19" id="KW-1185">Reference proteome</keyword>
<feature type="region of interest" description="Disordered" evidence="17">
    <location>
        <begin position="690"/>
        <end position="849"/>
    </location>
</feature>
<dbReference type="GO" id="GO:0032206">
    <property type="term" value="P:positive regulation of telomere maintenance"/>
    <property type="evidence" value="ECO:0007669"/>
    <property type="project" value="UniProtKB-ARBA"/>
</dbReference>
<dbReference type="PANTHER" id="PTHR21541:SF3">
    <property type="entry name" value="STRUCTURE-SPECIFIC ENDONUCLEASE SUBUNIT SLX4"/>
    <property type="match status" value="1"/>
</dbReference>
<feature type="compositionally biased region" description="Low complexity" evidence="17">
    <location>
        <begin position="1044"/>
        <end position="1057"/>
    </location>
</feature>
<dbReference type="OrthoDB" id="5576441at2759"/>
<keyword evidence="8" id="KW-0863">Zinc-finger</keyword>
<evidence type="ECO:0000256" key="4">
    <source>
        <dbReference type="ARBA" id="ARBA00022553"/>
    </source>
</evidence>
<keyword evidence="11" id="KW-0233">DNA recombination</keyword>
<feature type="compositionally biased region" description="Basic and acidic residues" evidence="17">
    <location>
        <begin position="653"/>
        <end position="669"/>
    </location>
</feature>
<feature type="compositionally biased region" description="Polar residues" evidence="17">
    <location>
        <begin position="1094"/>
        <end position="1107"/>
    </location>
</feature>
<dbReference type="InterPro" id="IPR000210">
    <property type="entry name" value="BTB/POZ_dom"/>
</dbReference>
<feature type="region of interest" description="Disordered" evidence="17">
    <location>
        <begin position="199"/>
        <end position="228"/>
    </location>
</feature>
<evidence type="ECO:0000313" key="19">
    <source>
        <dbReference type="Proteomes" id="UP000221080"/>
    </source>
</evidence>
<dbReference type="CTD" id="84464"/>
<feature type="region of interest" description="Disordered" evidence="17">
    <location>
        <begin position="649"/>
        <end position="676"/>
    </location>
</feature>
<name>A0A2D0Q9F6_ICTPU</name>
<feature type="region of interest" description="Disordered" evidence="17">
    <location>
        <begin position="1242"/>
        <end position="1292"/>
    </location>
</feature>
<gene>
    <name evidence="20" type="primary">slx4</name>
</gene>
<feature type="region of interest" description="Disordered" evidence="17">
    <location>
        <begin position="436"/>
        <end position="477"/>
    </location>
</feature>
<dbReference type="STRING" id="7998.ENSIPUP00000016813"/>
<feature type="compositionally biased region" description="Gly residues" evidence="17">
    <location>
        <begin position="270"/>
        <end position="286"/>
    </location>
</feature>
<evidence type="ECO:0000256" key="1">
    <source>
        <dbReference type="ARBA" id="ARBA00004123"/>
    </source>
</evidence>
<keyword evidence="4" id="KW-0597">Phosphoprotein</keyword>
<evidence type="ECO:0000256" key="3">
    <source>
        <dbReference type="ARBA" id="ARBA00022499"/>
    </source>
</evidence>
<accession>A0A2D0Q9F6</accession>
<feature type="domain" description="BTB" evidence="18">
    <location>
        <begin position="548"/>
        <end position="615"/>
    </location>
</feature>
<dbReference type="GO" id="GO:0006281">
    <property type="term" value="P:DNA repair"/>
    <property type="evidence" value="ECO:0007669"/>
    <property type="project" value="UniProtKB-KW"/>
</dbReference>
<organism evidence="19 20">
    <name type="scientific">Ictalurus punctatus</name>
    <name type="common">Channel catfish</name>
    <name type="synonym">Silurus punctatus</name>
    <dbReference type="NCBI Taxonomy" id="7998"/>
    <lineage>
        <taxon>Eukaryota</taxon>
        <taxon>Metazoa</taxon>
        <taxon>Chordata</taxon>
        <taxon>Craniata</taxon>
        <taxon>Vertebrata</taxon>
        <taxon>Euteleostomi</taxon>
        <taxon>Actinopterygii</taxon>
        <taxon>Neopterygii</taxon>
        <taxon>Teleostei</taxon>
        <taxon>Ostariophysi</taxon>
        <taxon>Siluriformes</taxon>
        <taxon>Ictaluridae</taxon>
        <taxon>Ictalurus</taxon>
    </lineage>
</organism>
<keyword evidence="13" id="KW-0539">Nucleus</keyword>
<evidence type="ECO:0000256" key="11">
    <source>
        <dbReference type="ARBA" id="ARBA00023172"/>
    </source>
</evidence>
<feature type="compositionally biased region" description="Basic residues" evidence="17">
    <location>
        <begin position="1552"/>
        <end position="1572"/>
    </location>
</feature>
<feature type="region of interest" description="Disordered" evidence="17">
    <location>
        <begin position="329"/>
        <end position="355"/>
    </location>
</feature>
<feature type="compositionally biased region" description="Polar residues" evidence="17">
    <location>
        <begin position="788"/>
        <end position="797"/>
    </location>
</feature>
<evidence type="ECO:0000256" key="15">
    <source>
        <dbReference type="ARBA" id="ARBA00064578"/>
    </source>
</evidence>
<evidence type="ECO:0000256" key="7">
    <source>
        <dbReference type="ARBA" id="ARBA00022763"/>
    </source>
</evidence>
<feature type="compositionally biased region" description="Polar residues" evidence="17">
    <location>
        <begin position="1443"/>
        <end position="1452"/>
    </location>
</feature>
<feature type="compositionally biased region" description="Basic and acidic residues" evidence="17">
    <location>
        <begin position="22"/>
        <end position="36"/>
    </location>
</feature>
<keyword evidence="3" id="KW-1017">Isopeptide bond</keyword>
<feature type="region of interest" description="Disordered" evidence="17">
    <location>
        <begin position="261"/>
        <end position="303"/>
    </location>
</feature>